<keyword evidence="3" id="KW-1185">Reference proteome</keyword>
<keyword evidence="1" id="KW-0812">Transmembrane</keyword>
<dbReference type="AlphaFoldDB" id="A0A1E3QB74"/>
<evidence type="ECO:0000313" key="3">
    <source>
        <dbReference type="Proteomes" id="UP000094385"/>
    </source>
</evidence>
<gene>
    <name evidence="2" type="ORF">LIPSTDRAFT_69091</name>
</gene>
<dbReference type="EMBL" id="KV454291">
    <property type="protein sequence ID" value="ODQ74949.1"/>
    <property type="molecule type" value="Genomic_DNA"/>
</dbReference>
<accession>A0A1E3QB74</accession>
<evidence type="ECO:0000313" key="2">
    <source>
        <dbReference type="EMBL" id="ODQ74949.1"/>
    </source>
</evidence>
<protein>
    <submittedName>
        <fullName evidence="2">Uncharacterized protein</fullName>
    </submittedName>
</protein>
<name>A0A1E3QB74_LIPST</name>
<dbReference type="Proteomes" id="UP000094385">
    <property type="component" value="Unassembled WGS sequence"/>
</dbReference>
<evidence type="ECO:0000256" key="1">
    <source>
        <dbReference type="SAM" id="Phobius"/>
    </source>
</evidence>
<keyword evidence="1" id="KW-1133">Transmembrane helix</keyword>
<feature type="transmembrane region" description="Helical" evidence="1">
    <location>
        <begin position="45"/>
        <end position="66"/>
    </location>
</feature>
<organism evidence="2 3">
    <name type="scientific">Lipomyces starkeyi NRRL Y-11557</name>
    <dbReference type="NCBI Taxonomy" id="675824"/>
    <lineage>
        <taxon>Eukaryota</taxon>
        <taxon>Fungi</taxon>
        <taxon>Dikarya</taxon>
        <taxon>Ascomycota</taxon>
        <taxon>Saccharomycotina</taxon>
        <taxon>Lipomycetes</taxon>
        <taxon>Lipomycetales</taxon>
        <taxon>Lipomycetaceae</taxon>
        <taxon>Lipomyces</taxon>
    </lineage>
</organism>
<keyword evidence="1" id="KW-0472">Membrane</keyword>
<proteinExistence type="predicted"/>
<sequence length="68" mass="7708">METVHCSASDSVYSTDWSVSCFGPDLGRPNMSIARRAEVAMKEHHWNAAIAMAALPVWHALVYLRLYW</sequence>
<reference evidence="2 3" key="1">
    <citation type="journal article" date="2016" name="Proc. Natl. Acad. Sci. U.S.A.">
        <title>Comparative genomics of biotechnologically important yeasts.</title>
        <authorList>
            <person name="Riley R."/>
            <person name="Haridas S."/>
            <person name="Wolfe K.H."/>
            <person name="Lopes M.R."/>
            <person name="Hittinger C.T."/>
            <person name="Goeker M."/>
            <person name="Salamov A.A."/>
            <person name="Wisecaver J.H."/>
            <person name="Long T.M."/>
            <person name="Calvey C.H."/>
            <person name="Aerts A.L."/>
            <person name="Barry K.W."/>
            <person name="Choi C."/>
            <person name="Clum A."/>
            <person name="Coughlan A.Y."/>
            <person name="Deshpande S."/>
            <person name="Douglass A.P."/>
            <person name="Hanson S.J."/>
            <person name="Klenk H.-P."/>
            <person name="LaButti K.M."/>
            <person name="Lapidus A."/>
            <person name="Lindquist E.A."/>
            <person name="Lipzen A.M."/>
            <person name="Meier-Kolthoff J.P."/>
            <person name="Ohm R.A."/>
            <person name="Otillar R.P."/>
            <person name="Pangilinan J.L."/>
            <person name="Peng Y."/>
            <person name="Rokas A."/>
            <person name="Rosa C.A."/>
            <person name="Scheuner C."/>
            <person name="Sibirny A.A."/>
            <person name="Slot J.C."/>
            <person name="Stielow J.B."/>
            <person name="Sun H."/>
            <person name="Kurtzman C.P."/>
            <person name="Blackwell M."/>
            <person name="Grigoriev I.V."/>
            <person name="Jeffries T.W."/>
        </authorList>
    </citation>
    <scope>NUCLEOTIDE SEQUENCE [LARGE SCALE GENOMIC DNA]</scope>
    <source>
        <strain evidence="2 3">NRRL Y-11557</strain>
    </source>
</reference>